<protein>
    <submittedName>
        <fullName evidence="1">Uncharacterized protein</fullName>
    </submittedName>
</protein>
<comment type="caution">
    <text evidence="1">The sequence shown here is derived from an EMBL/GenBank/DDBJ whole genome shotgun (WGS) entry which is preliminary data.</text>
</comment>
<gene>
    <name evidence="1" type="ORF">CEURO_LOCUS12907</name>
</gene>
<reference evidence="1" key="1">
    <citation type="submission" date="2022-07" db="EMBL/GenBank/DDBJ databases">
        <authorList>
            <person name="Macas J."/>
            <person name="Novak P."/>
            <person name="Neumann P."/>
        </authorList>
    </citation>
    <scope>NUCLEOTIDE SEQUENCE</scope>
</reference>
<dbReference type="PANTHER" id="PTHR34222:SF28">
    <property type="entry name" value="CCHC-TYPE DOMAIN-CONTAINING PROTEIN"/>
    <property type="match status" value="1"/>
</dbReference>
<name>A0A9P0Z9R5_CUSEU</name>
<organism evidence="1 2">
    <name type="scientific">Cuscuta europaea</name>
    <name type="common">European dodder</name>
    <dbReference type="NCBI Taxonomy" id="41803"/>
    <lineage>
        <taxon>Eukaryota</taxon>
        <taxon>Viridiplantae</taxon>
        <taxon>Streptophyta</taxon>
        <taxon>Embryophyta</taxon>
        <taxon>Tracheophyta</taxon>
        <taxon>Spermatophyta</taxon>
        <taxon>Magnoliopsida</taxon>
        <taxon>eudicotyledons</taxon>
        <taxon>Gunneridae</taxon>
        <taxon>Pentapetalae</taxon>
        <taxon>asterids</taxon>
        <taxon>lamiids</taxon>
        <taxon>Solanales</taxon>
        <taxon>Convolvulaceae</taxon>
        <taxon>Cuscuteae</taxon>
        <taxon>Cuscuta</taxon>
        <taxon>Cuscuta subgen. Cuscuta</taxon>
    </lineage>
</organism>
<keyword evidence="2" id="KW-1185">Reference proteome</keyword>
<dbReference type="Proteomes" id="UP001152484">
    <property type="component" value="Unassembled WGS sequence"/>
</dbReference>
<dbReference type="OrthoDB" id="1929700at2759"/>
<dbReference type="AlphaFoldDB" id="A0A9P0Z9R5"/>
<evidence type="ECO:0000313" key="1">
    <source>
        <dbReference type="EMBL" id="CAH9094828.1"/>
    </source>
</evidence>
<evidence type="ECO:0000313" key="2">
    <source>
        <dbReference type="Proteomes" id="UP001152484"/>
    </source>
</evidence>
<dbReference type="PANTHER" id="PTHR34222">
    <property type="entry name" value="GAG_PRE-INTEGRS DOMAIN-CONTAINING PROTEIN"/>
    <property type="match status" value="1"/>
</dbReference>
<sequence>MGLDNEKFGTMRSNVLGSDDLPSLTKIYHMVTQEEHHQNLTRGRDEKGEVVAFAARTVNNGGEKEEKRKCSFCQRTGHEVENCFRRTGKYPEWWFENPARGRGGRNREGGAGGRGRATAHAVQTGHFEPETVSQFEEKSGVGHNPGFTDEQWQQVMKLLEQCKPVSTE</sequence>
<proteinExistence type="predicted"/>
<accession>A0A9P0Z9R5</accession>
<dbReference type="EMBL" id="CAMAPE010000032">
    <property type="protein sequence ID" value="CAH9094828.1"/>
    <property type="molecule type" value="Genomic_DNA"/>
</dbReference>